<dbReference type="EMBL" id="JAUTDP010000010">
    <property type="protein sequence ID" value="KAK3395816.1"/>
    <property type="molecule type" value="Genomic_DNA"/>
</dbReference>
<feature type="region of interest" description="Disordered" evidence="1">
    <location>
        <begin position="223"/>
        <end position="246"/>
    </location>
</feature>
<evidence type="ECO:0000313" key="3">
    <source>
        <dbReference type="EMBL" id="KAK3395816.1"/>
    </source>
</evidence>
<feature type="compositionally biased region" description="Low complexity" evidence="1">
    <location>
        <begin position="452"/>
        <end position="461"/>
    </location>
</feature>
<feature type="transmembrane region" description="Helical" evidence="2">
    <location>
        <begin position="57"/>
        <end position="84"/>
    </location>
</feature>
<dbReference type="Proteomes" id="UP001281003">
    <property type="component" value="Unassembled WGS sequence"/>
</dbReference>
<comment type="caution">
    <text evidence="3">The sequence shown here is derived from an EMBL/GenBank/DDBJ whole genome shotgun (WGS) entry which is preliminary data.</text>
</comment>
<evidence type="ECO:0000313" key="4">
    <source>
        <dbReference type="Proteomes" id="UP001281003"/>
    </source>
</evidence>
<feature type="region of interest" description="Disordered" evidence="1">
    <location>
        <begin position="402"/>
        <end position="461"/>
    </location>
</feature>
<evidence type="ECO:0000256" key="1">
    <source>
        <dbReference type="SAM" id="MobiDB-lite"/>
    </source>
</evidence>
<feature type="compositionally biased region" description="Pro residues" evidence="1">
    <location>
        <begin position="407"/>
        <end position="416"/>
    </location>
</feature>
<feature type="region of interest" description="Disordered" evidence="1">
    <location>
        <begin position="474"/>
        <end position="521"/>
    </location>
</feature>
<name>A0AAE0P9H0_SORBR</name>
<feature type="non-terminal residue" evidence="3">
    <location>
        <position position="872"/>
    </location>
</feature>
<keyword evidence="4" id="KW-1185">Reference proteome</keyword>
<keyword evidence="2" id="KW-0472">Membrane</keyword>
<accession>A0AAE0P9H0</accession>
<reference evidence="3" key="2">
    <citation type="submission" date="2023-07" db="EMBL/GenBank/DDBJ databases">
        <authorList>
            <consortium name="Lawrence Berkeley National Laboratory"/>
            <person name="Haridas S."/>
            <person name="Hensen N."/>
            <person name="Bonometti L."/>
            <person name="Westerberg I."/>
            <person name="Brannstrom I.O."/>
            <person name="Guillou S."/>
            <person name="Cros-Aarteil S."/>
            <person name="Calhoun S."/>
            <person name="Kuo A."/>
            <person name="Mondo S."/>
            <person name="Pangilinan J."/>
            <person name="Riley R."/>
            <person name="LaButti K."/>
            <person name="Andreopoulos B."/>
            <person name="Lipzen A."/>
            <person name="Chen C."/>
            <person name="Yanf M."/>
            <person name="Daum C."/>
            <person name="Ng V."/>
            <person name="Clum A."/>
            <person name="Steindorff A."/>
            <person name="Ohm R."/>
            <person name="Martin F."/>
            <person name="Silar P."/>
            <person name="Natvig D."/>
            <person name="Lalanne C."/>
            <person name="Gautier V."/>
            <person name="Ament-velasquez S.L."/>
            <person name="Kruys A."/>
            <person name="Hutchinson M.I."/>
            <person name="Powell A.J."/>
            <person name="Barry K."/>
            <person name="Miller A.N."/>
            <person name="Grigoriev I.V."/>
            <person name="Debuchy R."/>
            <person name="Gladieux P."/>
            <person name="Thoren M.H."/>
            <person name="Johannesson H."/>
        </authorList>
    </citation>
    <scope>NUCLEOTIDE SEQUENCE</scope>
    <source>
        <strain evidence="3">FGSC 1904</strain>
    </source>
</reference>
<gene>
    <name evidence="3" type="ORF">B0T20DRAFT_487302</name>
</gene>
<organism evidence="3 4">
    <name type="scientific">Sordaria brevicollis</name>
    <dbReference type="NCBI Taxonomy" id="83679"/>
    <lineage>
        <taxon>Eukaryota</taxon>
        <taxon>Fungi</taxon>
        <taxon>Dikarya</taxon>
        <taxon>Ascomycota</taxon>
        <taxon>Pezizomycotina</taxon>
        <taxon>Sordariomycetes</taxon>
        <taxon>Sordariomycetidae</taxon>
        <taxon>Sordariales</taxon>
        <taxon>Sordariaceae</taxon>
        <taxon>Sordaria</taxon>
    </lineage>
</organism>
<dbReference type="AlphaFoldDB" id="A0AAE0P9H0"/>
<keyword evidence="2" id="KW-1133">Transmembrane helix</keyword>
<feature type="compositionally biased region" description="Polar residues" evidence="1">
    <location>
        <begin position="592"/>
        <end position="601"/>
    </location>
</feature>
<feature type="compositionally biased region" description="Basic residues" evidence="1">
    <location>
        <begin position="223"/>
        <end position="234"/>
    </location>
</feature>
<proteinExistence type="predicted"/>
<feature type="compositionally biased region" description="Polar residues" evidence="1">
    <location>
        <begin position="491"/>
        <end position="507"/>
    </location>
</feature>
<reference evidence="3" key="1">
    <citation type="journal article" date="2023" name="Mol. Phylogenet. Evol.">
        <title>Genome-scale phylogeny and comparative genomics of the fungal order Sordariales.</title>
        <authorList>
            <person name="Hensen N."/>
            <person name="Bonometti L."/>
            <person name="Westerberg I."/>
            <person name="Brannstrom I.O."/>
            <person name="Guillou S."/>
            <person name="Cros-Aarteil S."/>
            <person name="Calhoun S."/>
            <person name="Haridas S."/>
            <person name="Kuo A."/>
            <person name="Mondo S."/>
            <person name="Pangilinan J."/>
            <person name="Riley R."/>
            <person name="LaButti K."/>
            <person name="Andreopoulos B."/>
            <person name="Lipzen A."/>
            <person name="Chen C."/>
            <person name="Yan M."/>
            <person name="Daum C."/>
            <person name="Ng V."/>
            <person name="Clum A."/>
            <person name="Steindorff A."/>
            <person name="Ohm R.A."/>
            <person name="Martin F."/>
            <person name="Silar P."/>
            <person name="Natvig D.O."/>
            <person name="Lalanne C."/>
            <person name="Gautier V."/>
            <person name="Ament-Velasquez S.L."/>
            <person name="Kruys A."/>
            <person name="Hutchinson M.I."/>
            <person name="Powell A.J."/>
            <person name="Barry K."/>
            <person name="Miller A.N."/>
            <person name="Grigoriev I.V."/>
            <person name="Debuchy R."/>
            <person name="Gladieux P."/>
            <person name="Hiltunen Thoren M."/>
            <person name="Johannesson H."/>
        </authorList>
    </citation>
    <scope>NUCLEOTIDE SEQUENCE</scope>
    <source>
        <strain evidence="3">FGSC 1904</strain>
    </source>
</reference>
<feature type="region of interest" description="Disordered" evidence="1">
    <location>
        <begin position="571"/>
        <end position="623"/>
    </location>
</feature>
<sequence length="872" mass="96331">MSFAPGSSAIAHLAGPKMNDLLDSRHPSADIDNALIPTANTTDPPDTADMDHTLKTIVAMIIISALIGNTLLSAISVLIVLVAYRITTPETTTITDAALPCEDLTPLKPVDAPSLLDNAAPANPTQDARIDDTPSEAIPLTEEEVHVYRHTRPTFDITEVLAPAPDSKIDISLAINDDSDCTGGLASDVFDFKTFERYLAEDKMYLTHPIHPNPAITSTGLKVTKKTNKKKSKKNATAARPAPKLSKTTVFNPKLSMIAEEDEIEEDIENEEHKLLQEEDIELPRSGSSDEESGHDNSFNSCADLEDFSEDEEAEDIITFAKNPNSCADVEDFSDEEDIIAFAKKVNRMCEELEKVERFSEPVEHTIALAQDWDATFRKWDEEELETFDSEEDAIAMAKKIEFDTRPSPPPTPTPSNTPADQTPEAPETRFSESGFLIESPDNSPAPYTPTPASRISRIPISRIPKATPKAPIFASPVGSPFGQHNRKVSNESNTTEESNQTNDTVGTTATTAPPDSPKLAYSTHSTPDDNVYSYQAMTGFTVCLSAKKGTGITFDPIAISGENINYDRDTLKEISPSPTSSQFGPADHNPDPNQSTASATSEEEQWETPYHYSTTTPAADGEEEDELQILAILERPSTGRKYAKLSCGNWYGYRETPDNSDNDDGFEVDHLTWDEYEDLIRFIVGDVASLPTKLHSIGSLVPADETQEEVVSWDEPEAMMAEIEAMLGGTGDNTEVTEQSFTEDITEGAAKSTVEDITKSDAEQITETTDEPITTEEANTTISSDQPDEAWFKPHQMPRNWFVLEHVRCPGADVSYYAEYVRGSDDMWYFRLEDPIEYRPLDARELRSFLNWRAAERPMTSIVEVEGEEFF</sequence>
<protein>
    <submittedName>
        <fullName evidence="3">Uncharacterized protein</fullName>
    </submittedName>
</protein>
<keyword evidence="2" id="KW-0812">Transmembrane</keyword>
<feature type="region of interest" description="Disordered" evidence="1">
    <location>
        <begin position="276"/>
        <end position="303"/>
    </location>
</feature>
<evidence type="ECO:0000256" key="2">
    <source>
        <dbReference type="SAM" id="Phobius"/>
    </source>
</evidence>